<gene>
    <name evidence="2" type="ORF">PVE_R2G0151</name>
</gene>
<dbReference type="InterPro" id="IPR048020">
    <property type="entry name" value="Transpos_IS3"/>
</dbReference>
<dbReference type="Pfam" id="PF13276">
    <property type="entry name" value="HTH_21"/>
    <property type="match status" value="1"/>
</dbReference>
<dbReference type="InterPro" id="IPR036397">
    <property type="entry name" value="RNaseH_sf"/>
</dbReference>
<evidence type="ECO:0000313" key="2">
    <source>
        <dbReference type="EMBL" id="SBW84180.1"/>
    </source>
</evidence>
<dbReference type="PANTHER" id="PTHR46889">
    <property type="entry name" value="TRANSPOSASE INSF FOR INSERTION SEQUENCE IS3B-RELATED"/>
    <property type="match status" value="1"/>
</dbReference>
<proteinExistence type="predicted"/>
<organism evidence="2 3">
    <name type="scientific">Pseudomonas veronii 1YdBTEX2</name>
    <dbReference type="NCBI Taxonomy" id="1295141"/>
    <lineage>
        <taxon>Bacteria</taxon>
        <taxon>Pseudomonadati</taxon>
        <taxon>Pseudomonadota</taxon>
        <taxon>Gammaproteobacteria</taxon>
        <taxon>Pseudomonadales</taxon>
        <taxon>Pseudomonadaceae</taxon>
        <taxon>Pseudomonas</taxon>
    </lineage>
</organism>
<dbReference type="Pfam" id="PF13683">
    <property type="entry name" value="rve_3"/>
    <property type="match status" value="1"/>
</dbReference>
<dbReference type="Gene3D" id="3.30.420.10">
    <property type="entry name" value="Ribonuclease H-like superfamily/Ribonuclease H"/>
    <property type="match status" value="1"/>
</dbReference>
<dbReference type="AlphaFoldDB" id="A0A1D3K7B0"/>
<dbReference type="InterPro" id="IPR025948">
    <property type="entry name" value="HTH-like_dom"/>
</dbReference>
<feature type="domain" description="Integrase catalytic" evidence="1">
    <location>
        <begin position="92"/>
        <end position="275"/>
    </location>
</feature>
<name>A0A1D3K7B0_PSEVE</name>
<dbReference type="InterPro" id="IPR001584">
    <property type="entry name" value="Integrase_cat-core"/>
</dbReference>
<dbReference type="Proteomes" id="UP000245431">
    <property type="component" value="Chromosome PVE_r2"/>
</dbReference>
<protein>
    <submittedName>
        <fullName evidence="2">Insertion element IS2A uncharacterized 48.2 kDa protein</fullName>
    </submittedName>
</protein>
<sequence>MKLVSECLGVSRSQLTVRIKQSVSPKVRRRRLVNDTELVAEIKEQVSELPSYGYRRVWGLLRREREVQSLAPINVKRVYRVMRDHNLLLERRIKQPGVQRRHEGRIAVTTSDTRWCSDGFEFRCDDGAKLSVTFALDCCDREAIGWVASPTGYSGDDIRDLMLESVEKRFGDQLPSTPVQWLSDNGSAYIAEQTRLFARQIGLQPVTTPVRSPQSNGMAESFVKTIKRDYVAHMPKPNRETALRNLTIAFEHYNEQHPHSALKYRSPREFRRLAAASI</sequence>
<dbReference type="InterPro" id="IPR012337">
    <property type="entry name" value="RNaseH-like_sf"/>
</dbReference>
<evidence type="ECO:0000259" key="1">
    <source>
        <dbReference type="PROSITE" id="PS50994"/>
    </source>
</evidence>
<dbReference type="EMBL" id="LT599584">
    <property type="protein sequence ID" value="SBW84180.1"/>
    <property type="molecule type" value="Genomic_DNA"/>
</dbReference>
<dbReference type="PANTHER" id="PTHR46889:SF5">
    <property type="entry name" value="INTEGRASE PROTEIN"/>
    <property type="match status" value="1"/>
</dbReference>
<dbReference type="NCBIfam" id="NF033516">
    <property type="entry name" value="transpos_IS3"/>
    <property type="match status" value="1"/>
</dbReference>
<dbReference type="PROSITE" id="PS50994">
    <property type="entry name" value="INTEGRASE"/>
    <property type="match status" value="1"/>
</dbReference>
<reference evidence="3" key="1">
    <citation type="submission" date="2016-07" db="EMBL/GenBank/DDBJ databases">
        <authorList>
            <person name="Florea S."/>
            <person name="Webb J.S."/>
            <person name="Jaromczyk J."/>
            <person name="Schardl C.L."/>
        </authorList>
    </citation>
    <scope>NUCLEOTIDE SEQUENCE [LARGE SCALE GENOMIC DNA]</scope>
    <source>
        <strain evidence="3">1YdBTEX2</strain>
    </source>
</reference>
<dbReference type="InterPro" id="IPR050900">
    <property type="entry name" value="Transposase_IS3/IS150/IS904"/>
</dbReference>
<dbReference type="GO" id="GO:0015074">
    <property type="term" value="P:DNA integration"/>
    <property type="evidence" value="ECO:0007669"/>
    <property type="project" value="InterPro"/>
</dbReference>
<accession>A0A1D3K7B0</accession>
<evidence type="ECO:0000313" key="3">
    <source>
        <dbReference type="Proteomes" id="UP000245431"/>
    </source>
</evidence>
<dbReference type="GO" id="GO:0003676">
    <property type="term" value="F:nucleic acid binding"/>
    <property type="evidence" value="ECO:0007669"/>
    <property type="project" value="InterPro"/>
</dbReference>
<dbReference type="SUPFAM" id="SSF53098">
    <property type="entry name" value="Ribonuclease H-like"/>
    <property type="match status" value="1"/>
</dbReference>